<feature type="domain" description="CBS" evidence="4">
    <location>
        <begin position="10"/>
        <end position="70"/>
    </location>
</feature>
<dbReference type="OrthoDB" id="3626971at2"/>
<dbReference type="PANTHER" id="PTHR43080">
    <property type="entry name" value="CBS DOMAIN-CONTAINING PROTEIN CBSX3, MITOCHONDRIAL"/>
    <property type="match status" value="1"/>
</dbReference>
<organism evidence="5 6">
    <name type="scientific">Amycolatopsis rhizosphaerae</name>
    <dbReference type="NCBI Taxonomy" id="2053003"/>
    <lineage>
        <taxon>Bacteria</taxon>
        <taxon>Bacillati</taxon>
        <taxon>Actinomycetota</taxon>
        <taxon>Actinomycetes</taxon>
        <taxon>Pseudonocardiales</taxon>
        <taxon>Pseudonocardiaceae</taxon>
        <taxon>Amycolatopsis</taxon>
    </lineage>
</organism>
<protein>
    <submittedName>
        <fullName evidence="5">CBS domain-containing protein</fullName>
    </submittedName>
</protein>
<dbReference type="InterPro" id="IPR000644">
    <property type="entry name" value="CBS_dom"/>
</dbReference>
<reference evidence="5 6" key="2">
    <citation type="submission" date="2019-08" db="EMBL/GenBank/DDBJ databases">
        <title>Amycolatopsis acidicola sp. nov., isolated from peat swamp forest soil.</title>
        <authorList>
            <person name="Srisuk N."/>
        </authorList>
    </citation>
    <scope>NUCLEOTIDE SEQUENCE [LARGE SCALE GENOMIC DNA]</scope>
    <source>
        <strain evidence="5 6">TBRC 6029</strain>
    </source>
</reference>
<reference evidence="5 6" key="1">
    <citation type="submission" date="2019-07" db="EMBL/GenBank/DDBJ databases">
        <authorList>
            <person name="Duangmal K."/>
            <person name="Teo W.F.A."/>
        </authorList>
    </citation>
    <scope>NUCLEOTIDE SEQUENCE [LARGE SCALE GENOMIC DNA]</scope>
    <source>
        <strain evidence="5 6">TBRC 6029</strain>
    </source>
</reference>
<gene>
    <name evidence="5" type="ORF">FNH05_33885</name>
</gene>
<dbReference type="Gene3D" id="3.30.1340.30">
    <property type="match status" value="1"/>
</dbReference>
<dbReference type="Pfam" id="PF00571">
    <property type="entry name" value="CBS"/>
    <property type="match status" value="2"/>
</dbReference>
<feature type="domain" description="CBS" evidence="4">
    <location>
        <begin position="93"/>
        <end position="149"/>
    </location>
</feature>
<dbReference type="Gene3D" id="3.10.580.10">
    <property type="entry name" value="CBS-domain"/>
    <property type="match status" value="1"/>
</dbReference>
<dbReference type="PROSITE" id="PS51371">
    <property type="entry name" value="CBS"/>
    <property type="match status" value="2"/>
</dbReference>
<accession>A0A558ABI1</accession>
<dbReference type="PIRSF" id="PIRSF036990">
    <property type="entry name" value="UCP036990_CBS_BON"/>
    <property type="match status" value="1"/>
</dbReference>
<proteinExistence type="predicted"/>
<dbReference type="InterPro" id="IPR017080">
    <property type="entry name" value="UCP036990_CBS_BON"/>
</dbReference>
<dbReference type="CDD" id="cd04586">
    <property type="entry name" value="CBS_pair_BON_assoc"/>
    <property type="match status" value="1"/>
</dbReference>
<dbReference type="RefSeq" id="WP_144592931.1">
    <property type="nucleotide sequence ID" value="NZ_VJWX01000597.1"/>
</dbReference>
<dbReference type="PROSITE" id="PS50914">
    <property type="entry name" value="BON"/>
    <property type="match status" value="1"/>
</dbReference>
<dbReference type="PANTHER" id="PTHR43080:SF29">
    <property type="entry name" value="OS02G0818000 PROTEIN"/>
    <property type="match status" value="1"/>
</dbReference>
<evidence type="ECO:0000259" key="4">
    <source>
        <dbReference type="PROSITE" id="PS51371"/>
    </source>
</evidence>
<keyword evidence="1 2" id="KW-0129">CBS domain</keyword>
<dbReference type="SUPFAM" id="SSF54631">
    <property type="entry name" value="CBS-domain pair"/>
    <property type="match status" value="1"/>
</dbReference>
<dbReference type="InterPro" id="IPR051257">
    <property type="entry name" value="Diverse_CBS-Domain"/>
</dbReference>
<evidence type="ECO:0000256" key="2">
    <source>
        <dbReference type="PROSITE-ProRule" id="PRU00703"/>
    </source>
</evidence>
<dbReference type="InterPro" id="IPR007055">
    <property type="entry name" value="BON_dom"/>
</dbReference>
<dbReference type="SMART" id="SM00116">
    <property type="entry name" value="CBS"/>
    <property type="match status" value="2"/>
</dbReference>
<evidence type="ECO:0000256" key="1">
    <source>
        <dbReference type="ARBA" id="ARBA00023122"/>
    </source>
</evidence>
<dbReference type="InterPro" id="IPR046342">
    <property type="entry name" value="CBS_dom_sf"/>
</dbReference>
<feature type="domain" description="BON" evidence="3">
    <location>
        <begin position="146"/>
        <end position="218"/>
    </location>
</feature>
<sequence>MDGLLVADLMTHPVVTVSPMTPFKHLVAVLAEYRIGSVPVIDSYGRPIGVVSETDLLAKEEQRGVLKPPSLLASGRRWRHWDKARGTTADDVMTREVQTIRRDESVSAAARRLVDDDVRRLYVVDDSGRLVGVLARRDVLHVFLRDDDELRAEIERAVWRCVGDEADQEPARVNVRVVDGEVTLTGKVRRRSQARRAAEVVEAIPGVVAVYNEFRFAEDDVVAG</sequence>
<dbReference type="Proteomes" id="UP000320011">
    <property type="component" value="Unassembled WGS sequence"/>
</dbReference>
<comment type="caution">
    <text evidence="5">The sequence shown here is derived from an EMBL/GenBank/DDBJ whole genome shotgun (WGS) entry which is preliminary data.</text>
</comment>
<evidence type="ECO:0000259" key="3">
    <source>
        <dbReference type="PROSITE" id="PS50914"/>
    </source>
</evidence>
<name>A0A558ABI1_9PSEU</name>
<keyword evidence="6" id="KW-1185">Reference proteome</keyword>
<dbReference type="EMBL" id="VJWX01000597">
    <property type="protein sequence ID" value="TVT21628.1"/>
    <property type="molecule type" value="Genomic_DNA"/>
</dbReference>
<dbReference type="Pfam" id="PF04972">
    <property type="entry name" value="BON"/>
    <property type="match status" value="1"/>
</dbReference>
<evidence type="ECO:0000313" key="6">
    <source>
        <dbReference type="Proteomes" id="UP000320011"/>
    </source>
</evidence>
<evidence type="ECO:0000313" key="5">
    <source>
        <dbReference type="EMBL" id="TVT21628.1"/>
    </source>
</evidence>
<dbReference type="AlphaFoldDB" id="A0A558ABI1"/>